<name>A0AAD9U9N8_9ROSI</name>
<evidence type="ECO:0000313" key="10">
    <source>
        <dbReference type="EMBL" id="KAK2650467.1"/>
    </source>
</evidence>
<comment type="caution">
    <text evidence="10">The sequence shown here is derived from an EMBL/GenBank/DDBJ whole genome shotgun (WGS) entry which is preliminary data.</text>
</comment>
<dbReference type="Gene3D" id="3.30.70.80">
    <property type="entry name" value="Peptidase S8 propeptide/proteinase inhibitor I9"/>
    <property type="match status" value="1"/>
</dbReference>
<organism evidence="10 11">
    <name type="scientific">Dipteronia dyeriana</name>
    <dbReference type="NCBI Taxonomy" id="168575"/>
    <lineage>
        <taxon>Eukaryota</taxon>
        <taxon>Viridiplantae</taxon>
        <taxon>Streptophyta</taxon>
        <taxon>Embryophyta</taxon>
        <taxon>Tracheophyta</taxon>
        <taxon>Spermatophyta</taxon>
        <taxon>Magnoliopsida</taxon>
        <taxon>eudicotyledons</taxon>
        <taxon>Gunneridae</taxon>
        <taxon>Pentapetalae</taxon>
        <taxon>rosids</taxon>
        <taxon>malvids</taxon>
        <taxon>Sapindales</taxon>
        <taxon>Sapindaceae</taxon>
        <taxon>Hippocastanoideae</taxon>
        <taxon>Acereae</taxon>
        <taxon>Dipteronia</taxon>
    </lineage>
</organism>
<dbReference type="Gene3D" id="3.40.50.200">
    <property type="entry name" value="Peptidase S8/S53 domain"/>
    <property type="match status" value="1"/>
</dbReference>
<dbReference type="CDD" id="cd04852">
    <property type="entry name" value="Peptidases_S8_3"/>
    <property type="match status" value="1"/>
</dbReference>
<keyword evidence="5" id="KW-0720">Serine protease</keyword>
<dbReference type="PANTHER" id="PTHR10795">
    <property type="entry name" value="PROPROTEIN CONVERTASE SUBTILISIN/KEXIN"/>
    <property type="match status" value="1"/>
</dbReference>
<dbReference type="InterPro" id="IPR034197">
    <property type="entry name" value="Peptidases_S8_3"/>
</dbReference>
<keyword evidence="4" id="KW-0378">Hydrolase</keyword>
<accession>A0AAD9U9N8</accession>
<dbReference type="SUPFAM" id="SSF52743">
    <property type="entry name" value="Subtilisin-like"/>
    <property type="match status" value="1"/>
</dbReference>
<dbReference type="InterPro" id="IPR000209">
    <property type="entry name" value="Peptidase_S8/S53_dom"/>
</dbReference>
<keyword evidence="2" id="KW-0645">Protease</keyword>
<dbReference type="InterPro" id="IPR037045">
    <property type="entry name" value="S8pro/Inhibitor_I9_sf"/>
</dbReference>
<dbReference type="InterPro" id="IPR045051">
    <property type="entry name" value="SBT"/>
</dbReference>
<feature type="domain" description="Inhibitor I9" evidence="9">
    <location>
        <begin position="40"/>
        <end position="119"/>
    </location>
</feature>
<comment type="similarity">
    <text evidence="1 7">Belongs to the peptidase S8 family.</text>
</comment>
<dbReference type="Gene3D" id="3.50.30.30">
    <property type="match status" value="1"/>
</dbReference>
<sequence>MAMKLIKFPSLFSYQNLPTILLLFSISLLAVTAEKQKRFYVVYLGDHDQLVERDFAVEKHINLLTYVKGSDYEAKDSLVYSYTKSFNAFAAKLSEDEAQKLMDMEEVFSVFPNRYHKLHTTKSWDFIGLPQTAKRNLKVESNIIVALFDTGITPESDSFKDNGFGPPPTKWKGSCGHFANFSGCNNKLIGAKYFKLDGNPDPADILSPVDVNGHGTHTSSTLAGNSVANASLYGLAKGTSRGAVPSARVAMYKVCWASSGCSDIDILAAFDAAIHDGVDVISISIGGDAQNYSSDSIAVGAFHAMKKGIITVASAGNAGPSLGSVANHAPWLVTVAASGIDRGFKSRVELGNGKSVFGTGVSLFDPKQKLYPLVSGADVAKNSESKENARFCIDDTLDPSKVKGKLVYCMLSTWGADSVVKGIGGAGTIIDSQEFLDASQIFMAPGTMVNDTVGNVITNYIQSTK</sequence>
<evidence type="ECO:0000259" key="8">
    <source>
        <dbReference type="Pfam" id="PF00082"/>
    </source>
</evidence>
<evidence type="ECO:0000256" key="5">
    <source>
        <dbReference type="ARBA" id="ARBA00022825"/>
    </source>
</evidence>
<dbReference type="AlphaFoldDB" id="A0AAD9U9N8"/>
<keyword evidence="11" id="KW-1185">Reference proteome</keyword>
<evidence type="ECO:0000256" key="2">
    <source>
        <dbReference type="ARBA" id="ARBA00022670"/>
    </source>
</evidence>
<reference evidence="10" key="1">
    <citation type="journal article" date="2023" name="Plant J.">
        <title>Genome sequences and population genomics provide insights into the demographic history, inbreeding, and mutation load of two 'living fossil' tree species of Dipteronia.</title>
        <authorList>
            <person name="Feng Y."/>
            <person name="Comes H.P."/>
            <person name="Chen J."/>
            <person name="Zhu S."/>
            <person name="Lu R."/>
            <person name="Zhang X."/>
            <person name="Li P."/>
            <person name="Qiu J."/>
            <person name="Olsen K.M."/>
            <person name="Qiu Y."/>
        </authorList>
    </citation>
    <scope>NUCLEOTIDE SEQUENCE</scope>
    <source>
        <strain evidence="10">KIB01</strain>
    </source>
</reference>
<dbReference type="Pfam" id="PF05922">
    <property type="entry name" value="Inhibitor_I9"/>
    <property type="match status" value="1"/>
</dbReference>
<dbReference type="CDD" id="cd02120">
    <property type="entry name" value="PA_subtilisin_like"/>
    <property type="match status" value="1"/>
</dbReference>
<proteinExistence type="inferred from homology"/>
<evidence type="ECO:0000256" key="6">
    <source>
        <dbReference type="ARBA" id="ARBA00023180"/>
    </source>
</evidence>
<keyword evidence="6" id="KW-0325">Glycoprotein</keyword>
<evidence type="ECO:0000256" key="7">
    <source>
        <dbReference type="PROSITE-ProRule" id="PRU01240"/>
    </source>
</evidence>
<dbReference type="InterPro" id="IPR010259">
    <property type="entry name" value="S8pro/Inhibitor_I9"/>
</dbReference>
<evidence type="ECO:0000313" key="11">
    <source>
        <dbReference type="Proteomes" id="UP001280121"/>
    </source>
</evidence>
<dbReference type="InterPro" id="IPR036852">
    <property type="entry name" value="Peptidase_S8/S53_dom_sf"/>
</dbReference>
<evidence type="ECO:0000256" key="1">
    <source>
        <dbReference type="ARBA" id="ARBA00011073"/>
    </source>
</evidence>
<dbReference type="FunFam" id="3.30.70.80:FF:000002">
    <property type="entry name" value="Subtilisin-like protease SBT5.3"/>
    <property type="match status" value="1"/>
</dbReference>
<protein>
    <submittedName>
        <fullName evidence="10">Uncharacterized protein</fullName>
    </submittedName>
</protein>
<gene>
    <name evidence="10" type="ORF">Ddye_017956</name>
</gene>
<dbReference type="EMBL" id="JANJYI010000005">
    <property type="protein sequence ID" value="KAK2650467.1"/>
    <property type="molecule type" value="Genomic_DNA"/>
</dbReference>
<dbReference type="GO" id="GO:0004252">
    <property type="term" value="F:serine-type endopeptidase activity"/>
    <property type="evidence" value="ECO:0007669"/>
    <property type="project" value="InterPro"/>
</dbReference>
<evidence type="ECO:0000259" key="9">
    <source>
        <dbReference type="Pfam" id="PF05922"/>
    </source>
</evidence>
<evidence type="ECO:0000256" key="4">
    <source>
        <dbReference type="ARBA" id="ARBA00022801"/>
    </source>
</evidence>
<dbReference type="GO" id="GO:0006508">
    <property type="term" value="P:proteolysis"/>
    <property type="evidence" value="ECO:0007669"/>
    <property type="project" value="UniProtKB-KW"/>
</dbReference>
<dbReference type="PROSITE" id="PS51892">
    <property type="entry name" value="SUBTILASE"/>
    <property type="match status" value="1"/>
</dbReference>
<dbReference type="Pfam" id="PF00082">
    <property type="entry name" value="Peptidase_S8"/>
    <property type="match status" value="1"/>
</dbReference>
<feature type="domain" description="Peptidase S8/S53" evidence="8">
    <location>
        <begin position="141"/>
        <end position="374"/>
    </location>
</feature>
<dbReference type="Proteomes" id="UP001280121">
    <property type="component" value="Unassembled WGS sequence"/>
</dbReference>
<keyword evidence="3" id="KW-0732">Signal</keyword>
<comment type="caution">
    <text evidence="7">Lacks conserved residue(s) required for the propagation of feature annotation.</text>
</comment>
<evidence type="ECO:0000256" key="3">
    <source>
        <dbReference type="ARBA" id="ARBA00022729"/>
    </source>
</evidence>